<name>A0A0F9E111_9ZZZZ</name>
<feature type="compositionally biased region" description="Polar residues" evidence="1">
    <location>
        <begin position="28"/>
        <end position="37"/>
    </location>
</feature>
<organism evidence="2">
    <name type="scientific">marine sediment metagenome</name>
    <dbReference type="NCBI Taxonomy" id="412755"/>
    <lineage>
        <taxon>unclassified sequences</taxon>
        <taxon>metagenomes</taxon>
        <taxon>ecological metagenomes</taxon>
    </lineage>
</organism>
<dbReference type="AlphaFoldDB" id="A0A0F9E111"/>
<reference evidence="2" key="1">
    <citation type="journal article" date="2015" name="Nature">
        <title>Complex archaea that bridge the gap between prokaryotes and eukaryotes.</title>
        <authorList>
            <person name="Spang A."/>
            <person name="Saw J.H."/>
            <person name="Jorgensen S.L."/>
            <person name="Zaremba-Niedzwiedzka K."/>
            <person name="Martijn J."/>
            <person name="Lind A.E."/>
            <person name="van Eijk R."/>
            <person name="Schleper C."/>
            <person name="Guy L."/>
            <person name="Ettema T.J."/>
        </authorList>
    </citation>
    <scope>NUCLEOTIDE SEQUENCE</scope>
</reference>
<proteinExistence type="predicted"/>
<protein>
    <submittedName>
        <fullName evidence="2">Uncharacterized protein</fullName>
    </submittedName>
</protein>
<comment type="caution">
    <text evidence="2">The sequence shown here is derived from an EMBL/GenBank/DDBJ whole genome shotgun (WGS) entry which is preliminary data.</text>
</comment>
<gene>
    <name evidence="2" type="ORF">LCGC14_2212160</name>
</gene>
<feature type="non-terminal residue" evidence="2">
    <location>
        <position position="37"/>
    </location>
</feature>
<sequence length="37" mass="3976">MNFYPEVSDQETKGETTLHATPGLDLIDSTNLGNGPI</sequence>
<evidence type="ECO:0000256" key="1">
    <source>
        <dbReference type="SAM" id="MobiDB-lite"/>
    </source>
</evidence>
<feature type="region of interest" description="Disordered" evidence="1">
    <location>
        <begin position="1"/>
        <end position="37"/>
    </location>
</feature>
<evidence type="ECO:0000313" key="2">
    <source>
        <dbReference type="EMBL" id="KKL59751.1"/>
    </source>
</evidence>
<accession>A0A0F9E111</accession>
<dbReference type="EMBL" id="LAZR01029380">
    <property type="protein sequence ID" value="KKL59751.1"/>
    <property type="molecule type" value="Genomic_DNA"/>
</dbReference>